<keyword evidence="3" id="KW-1185">Reference proteome</keyword>
<evidence type="ECO:0000313" key="3">
    <source>
        <dbReference type="Proteomes" id="UP001276659"/>
    </source>
</evidence>
<reference evidence="2" key="1">
    <citation type="submission" date="2022-11" db="EMBL/GenBank/DDBJ databases">
        <title>Chromosomal genome sequence assembly and mating type (MAT) locus characterization of the leprose asexual lichenized fungus Lepraria neglecta (Nyl.) Erichsen.</title>
        <authorList>
            <person name="Allen J.L."/>
            <person name="Pfeffer B."/>
        </authorList>
    </citation>
    <scope>NUCLEOTIDE SEQUENCE</scope>
    <source>
        <strain evidence="2">Allen 5258</strain>
    </source>
</reference>
<proteinExistence type="predicted"/>
<gene>
    <name evidence="2" type="ORF">OEA41_003447</name>
</gene>
<dbReference type="AlphaFoldDB" id="A0AAD9Z5Z0"/>
<dbReference type="Proteomes" id="UP001276659">
    <property type="component" value="Unassembled WGS sequence"/>
</dbReference>
<feature type="compositionally biased region" description="Basic and acidic residues" evidence="1">
    <location>
        <begin position="152"/>
        <end position="178"/>
    </location>
</feature>
<feature type="compositionally biased region" description="Polar residues" evidence="1">
    <location>
        <begin position="257"/>
        <end position="269"/>
    </location>
</feature>
<evidence type="ECO:0000256" key="1">
    <source>
        <dbReference type="SAM" id="MobiDB-lite"/>
    </source>
</evidence>
<evidence type="ECO:0000313" key="2">
    <source>
        <dbReference type="EMBL" id="KAK3171363.1"/>
    </source>
</evidence>
<name>A0AAD9Z5Z0_9LECA</name>
<sequence length="345" mass="38760">MAVYTYCISAIEIITTMEGYMEAIRTSARKKLDFIQISVFSPGSTTSGTGIKERTTDLGSSPGFVDWQSRFTIASDGVKDCLALFITREMIDKIQYNVSLMGIQFYDSFELIVSLGAIQDANLLPYDDTLEHQGWEEDRSESMFSAQSEQTELTHEEPYRREEQWERDVEEGNAKSSKSECDRIILNDAMWATAGLVDAEEAFEAAEAEADKLGLLDEMVENDSCFFGWDDRSSPEAQAAHAVGLDRTRVEGWMDNLTDSSGLEDNTASPEADSWNADPVGLSGGLSVLDRENYGKTIRRWRKLGEARRKLGEAERDLDGFDVQEEDTWDVGAERILRRLSWSGH</sequence>
<feature type="compositionally biased region" description="Polar residues" evidence="1">
    <location>
        <begin position="142"/>
        <end position="151"/>
    </location>
</feature>
<dbReference type="EMBL" id="JASNWA010000008">
    <property type="protein sequence ID" value="KAK3171363.1"/>
    <property type="molecule type" value="Genomic_DNA"/>
</dbReference>
<protein>
    <submittedName>
        <fullName evidence="2">Uncharacterized protein</fullName>
    </submittedName>
</protein>
<comment type="caution">
    <text evidence="2">The sequence shown here is derived from an EMBL/GenBank/DDBJ whole genome shotgun (WGS) entry which is preliminary data.</text>
</comment>
<feature type="region of interest" description="Disordered" evidence="1">
    <location>
        <begin position="136"/>
        <end position="178"/>
    </location>
</feature>
<feature type="region of interest" description="Disordered" evidence="1">
    <location>
        <begin position="256"/>
        <end position="279"/>
    </location>
</feature>
<accession>A0AAD9Z5Z0</accession>
<organism evidence="2 3">
    <name type="scientific">Lepraria neglecta</name>
    <dbReference type="NCBI Taxonomy" id="209136"/>
    <lineage>
        <taxon>Eukaryota</taxon>
        <taxon>Fungi</taxon>
        <taxon>Dikarya</taxon>
        <taxon>Ascomycota</taxon>
        <taxon>Pezizomycotina</taxon>
        <taxon>Lecanoromycetes</taxon>
        <taxon>OSLEUM clade</taxon>
        <taxon>Lecanoromycetidae</taxon>
        <taxon>Lecanorales</taxon>
        <taxon>Lecanorineae</taxon>
        <taxon>Stereocaulaceae</taxon>
        <taxon>Lepraria</taxon>
    </lineage>
</organism>